<evidence type="ECO:0000313" key="2">
    <source>
        <dbReference type="Proteomes" id="UP001140096"/>
    </source>
</evidence>
<dbReference type="EMBL" id="JANBUP010001464">
    <property type="protein sequence ID" value="KAJ2805556.1"/>
    <property type="molecule type" value="Genomic_DNA"/>
</dbReference>
<reference evidence="1" key="1">
    <citation type="submission" date="2022-07" db="EMBL/GenBank/DDBJ databases">
        <title>Phylogenomic reconstructions and comparative analyses of Kickxellomycotina fungi.</title>
        <authorList>
            <person name="Reynolds N.K."/>
            <person name="Stajich J.E."/>
            <person name="Barry K."/>
            <person name="Grigoriev I.V."/>
            <person name="Crous P."/>
            <person name="Smith M.E."/>
        </authorList>
    </citation>
    <scope>NUCLEOTIDE SEQUENCE</scope>
    <source>
        <strain evidence="1">CBS 102833</strain>
    </source>
</reference>
<sequence length="724" mass="77189">MSHDIVCPVAQVASGLSALQILAEQSRTLYATVAEPRIVFDEVTEGSSRIANLSFKRSVMFRDRPIEGLRAIKCGGLATQARHSEPTTPAEPCTSEPCTDRQRRCRLFKRMTDSSSSRVAGLLAAVNSSLFGHLDETTDPQHRPRLTSVGSPMVADELPPMPETGVAGPSERLAAAAEAAGPPLELVTTVDGGGEASLDDTPLQTPCVSTSMQPLGQAADPGIEQASIPAEHESSTAHPPALSLTHIESLPSPTPTQATKAQAERDAMMSYQSAGEPFGSAGLRRSHMQQANTFGATTPRKNVDAHFSSAAPQLQEHTAAGPSNTARPHGNIGAHTNDGELVVGIGPTKQTLFTASSTISQPEVQVTSAGATALLADTVTLLAGDDKLYGEEQRGVDELAREEQRDDNGTQQPPHQAYGGDDELYSDEQRGDGGAQHLPPQVDDDDDGLTGQGEHDAVTSYIRGLRTHPEKPDDGPPADDYISLSDIDTLRFRSQLRWAVHSEPASPGMHCRRPPLVFLADGLVVRRMTTAEMIEEVGEGLRAQVEARRVQKAESTRVPTPDAPIPRQTQPNASREEPSGPVVEAATQPDRQSGSWCSSSGGGRQLASQQQRRNTSAVDSRTPAPQPNASREEPNGPVVGAATQPDRRSGSWRASGGGGRQQASQQQRRNTSAVDSRTPKHQPDPQDPMSGGQQHGSFVERNGDGHRRRRRHHKRGGNNNNGGG</sequence>
<name>A0ACC1LD12_9FUNG</name>
<dbReference type="Proteomes" id="UP001140096">
    <property type="component" value="Unassembled WGS sequence"/>
</dbReference>
<accession>A0ACC1LD12</accession>
<evidence type="ECO:0000313" key="1">
    <source>
        <dbReference type="EMBL" id="KAJ2805556.1"/>
    </source>
</evidence>
<gene>
    <name evidence="1" type="ORF">H4S07_003990</name>
</gene>
<keyword evidence="2" id="KW-1185">Reference proteome</keyword>
<comment type="caution">
    <text evidence="1">The sequence shown here is derived from an EMBL/GenBank/DDBJ whole genome shotgun (WGS) entry which is preliminary data.</text>
</comment>
<protein>
    <submittedName>
        <fullName evidence="1">Uncharacterized protein</fullName>
    </submittedName>
</protein>
<proteinExistence type="predicted"/>
<organism evidence="1 2">
    <name type="scientific">Coemansia furcata</name>
    <dbReference type="NCBI Taxonomy" id="417177"/>
    <lineage>
        <taxon>Eukaryota</taxon>
        <taxon>Fungi</taxon>
        <taxon>Fungi incertae sedis</taxon>
        <taxon>Zoopagomycota</taxon>
        <taxon>Kickxellomycotina</taxon>
        <taxon>Kickxellomycetes</taxon>
        <taxon>Kickxellales</taxon>
        <taxon>Kickxellaceae</taxon>
        <taxon>Coemansia</taxon>
    </lineage>
</organism>